<dbReference type="Gene3D" id="1.20.58.190">
    <property type="entry name" value="Translin, domain 1"/>
    <property type="match status" value="1"/>
</dbReference>
<name>A0A1D3CS46_9EIME</name>
<keyword evidence="2" id="KW-1185">Reference proteome</keyword>
<dbReference type="Proteomes" id="UP000095192">
    <property type="component" value="Unassembled WGS sequence"/>
</dbReference>
<proteinExistence type="predicted"/>
<dbReference type="InParanoid" id="A0A1D3CS46"/>
<evidence type="ECO:0000313" key="2">
    <source>
        <dbReference type="Proteomes" id="UP000095192"/>
    </source>
</evidence>
<dbReference type="InterPro" id="IPR036081">
    <property type="entry name" value="Translin_sf"/>
</dbReference>
<accession>A0A1D3CS46</accession>
<organism evidence="1 2">
    <name type="scientific">Cyclospora cayetanensis</name>
    <dbReference type="NCBI Taxonomy" id="88456"/>
    <lineage>
        <taxon>Eukaryota</taxon>
        <taxon>Sar</taxon>
        <taxon>Alveolata</taxon>
        <taxon>Apicomplexa</taxon>
        <taxon>Conoidasida</taxon>
        <taxon>Coccidia</taxon>
        <taxon>Eucoccidiorida</taxon>
        <taxon>Eimeriorina</taxon>
        <taxon>Eimeriidae</taxon>
        <taxon>Cyclospora</taxon>
    </lineage>
</organism>
<reference evidence="1 2" key="1">
    <citation type="journal article" date="2016" name="BMC Genomics">
        <title>Comparative genomics reveals Cyclospora cayetanensis possesses coccidia-like metabolism and invasion components but unique surface antigens.</title>
        <authorList>
            <person name="Liu S."/>
            <person name="Wang L."/>
            <person name="Zheng H."/>
            <person name="Xu Z."/>
            <person name="Roellig D.M."/>
            <person name="Li N."/>
            <person name="Frace M.A."/>
            <person name="Tang K."/>
            <person name="Arrowood M.J."/>
            <person name="Moss D.M."/>
            <person name="Zhang L."/>
            <person name="Feng Y."/>
            <person name="Xiao L."/>
        </authorList>
    </citation>
    <scope>NUCLEOTIDE SEQUENCE [LARGE SCALE GENOMIC DNA]</scope>
    <source>
        <strain evidence="1 2">CHN_HEN01</strain>
    </source>
</reference>
<dbReference type="SUPFAM" id="SSF74784">
    <property type="entry name" value="Translin"/>
    <property type="match status" value="1"/>
</dbReference>
<dbReference type="PANTHER" id="PTHR10741">
    <property type="entry name" value="TRANSLIN AND TRANSLIN ASSOCIATED PROTEIN X"/>
    <property type="match status" value="1"/>
</dbReference>
<dbReference type="CDD" id="cd14820">
    <property type="entry name" value="TRAX"/>
    <property type="match status" value="1"/>
</dbReference>
<dbReference type="Gene3D" id="1.20.58.2140">
    <property type="match status" value="1"/>
</dbReference>
<protein>
    <submittedName>
        <fullName evidence="1">Translin family protein</fullName>
    </submittedName>
</protein>
<evidence type="ECO:0000313" key="1">
    <source>
        <dbReference type="EMBL" id="OEH74025.1"/>
    </source>
</evidence>
<dbReference type="InterPro" id="IPR016068">
    <property type="entry name" value="Translin_N"/>
</dbReference>
<dbReference type="VEuPathDB" id="ToxoDB:cyc_01752"/>
<sequence>MAANPALIPGDRLDKDDFYKVIEEYTREDAKREDIIKKSRDVLKLSKQAIFALHRMLVAALEEYAEARIFLHFLKTRKLLPFKSLNGLRVEEFLGGLMDCTGELNRFAVLRATEHDATAVHDCCQFVGTVHEQMILLDLRNSPLRRKYDSLKYTQKRLEALVYELAVAARMQNIKLPSMLMEPEPETNANQE</sequence>
<dbReference type="AlphaFoldDB" id="A0A1D3CS46"/>
<dbReference type="VEuPathDB" id="ToxoDB:LOC34618709"/>
<dbReference type="GO" id="GO:0043565">
    <property type="term" value="F:sequence-specific DNA binding"/>
    <property type="evidence" value="ECO:0007669"/>
    <property type="project" value="InterPro"/>
</dbReference>
<comment type="caution">
    <text evidence="1">The sequence shown here is derived from an EMBL/GenBank/DDBJ whole genome shotgun (WGS) entry which is preliminary data.</text>
</comment>
<dbReference type="EMBL" id="JROU02002170">
    <property type="protein sequence ID" value="OEH74025.1"/>
    <property type="molecule type" value="Genomic_DNA"/>
</dbReference>
<gene>
    <name evidence="1" type="ORF">cyc_01752</name>
</gene>
<dbReference type="Pfam" id="PF01997">
    <property type="entry name" value="Translin"/>
    <property type="match status" value="1"/>
</dbReference>
<dbReference type="InterPro" id="IPR002848">
    <property type="entry name" value="Translin_fam"/>
</dbReference>